<keyword evidence="4 5" id="KW-0472">Membrane</keyword>
<evidence type="ECO:0000259" key="6">
    <source>
        <dbReference type="Pfam" id="PF07291"/>
    </source>
</evidence>
<sequence>MTGLLAGVGAVAVPLTLLVAVAGQAARPGALAAALLTHRVVPAPLIAPVAALAVLAEAAAGGGALAGLVTGNAALLRSGLALAAVLLAGYALYGAQVARTRGRVPCGCAGSSTPMTGWVAGRAAALAALAAAGALWGPAAGTTGAGRAVTVLAGVAFAALLWALPQALTVPFDGERSVAR</sequence>
<dbReference type="AlphaFoldDB" id="A0A7W3LPL6"/>
<evidence type="ECO:0000256" key="5">
    <source>
        <dbReference type="SAM" id="Phobius"/>
    </source>
</evidence>
<evidence type="ECO:0000313" key="8">
    <source>
        <dbReference type="Proteomes" id="UP000572680"/>
    </source>
</evidence>
<organism evidence="7 8">
    <name type="scientific">Actinomadura namibiensis</name>
    <dbReference type="NCBI Taxonomy" id="182080"/>
    <lineage>
        <taxon>Bacteria</taxon>
        <taxon>Bacillati</taxon>
        <taxon>Actinomycetota</taxon>
        <taxon>Actinomycetes</taxon>
        <taxon>Streptosporangiales</taxon>
        <taxon>Thermomonosporaceae</taxon>
        <taxon>Actinomadura</taxon>
    </lineage>
</organism>
<name>A0A7W3LPL6_ACTNM</name>
<keyword evidence="2 5" id="KW-0812">Transmembrane</keyword>
<accession>A0A7W3LPL6</accession>
<dbReference type="InterPro" id="IPR009908">
    <property type="entry name" value="Methylamine_util_MauE"/>
</dbReference>
<keyword evidence="3 5" id="KW-1133">Transmembrane helix</keyword>
<protein>
    <recommendedName>
        <fullName evidence="6">Methylamine utilisation protein MauE domain-containing protein</fullName>
    </recommendedName>
</protein>
<proteinExistence type="predicted"/>
<evidence type="ECO:0000256" key="4">
    <source>
        <dbReference type="ARBA" id="ARBA00023136"/>
    </source>
</evidence>
<comment type="caution">
    <text evidence="7">The sequence shown here is derived from an EMBL/GenBank/DDBJ whole genome shotgun (WGS) entry which is preliminary data.</text>
</comment>
<evidence type="ECO:0000256" key="2">
    <source>
        <dbReference type="ARBA" id="ARBA00022692"/>
    </source>
</evidence>
<evidence type="ECO:0000256" key="3">
    <source>
        <dbReference type="ARBA" id="ARBA00022989"/>
    </source>
</evidence>
<feature type="transmembrane region" description="Helical" evidence="5">
    <location>
        <begin position="148"/>
        <end position="168"/>
    </location>
</feature>
<feature type="transmembrane region" description="Helical" evidence="5">
    <location>
        <begin position="115"/>
        <end position="136"/>
    </location>
</feature>
<comment type="subcellular location">
    <subcellularLocation>
        <location evidence="1">Membrane</location>
        <topology evidence="1">Multi-pass membrane protein</topology>
    </subcellularLocation>
</comment>
<feature type="transmembrane region" description="Helical" evidence="5">
    <location>
        <begin position="75"/>
        <end position="95"/>
    </location>
</feature>
<dbReference type="Proteomes" id="UP000572680">
    <property type="component" value="Unassembled WGS sequence"/>
</dbReference>
<gene>
    <name evidence="7" type="ORF">HNR61_003590</name>
</gene>
<keyword evidence="8" id="KW-1185">Reference proteome</keyword>
<dbReference type="GO" id="GO:0030416">
    <property type="term" value="P:methylamine metabolic process"/>
    <property type="evidence" value="ECO:0007669"/>
    <property type="project" value="InterPro"/>
</dbReference>
<dbReference type="Pfam" id="PF07291">
    <property type="entry name" value="MauE"/>
    <property type="match status" value="1"/>
</dbReference>
<dbReference type="EMBL" id="JACJIA010000004">
    <property type="protein sequence ID" value="MBA8951950.1"/>
    <property type="molecule type" value="Genomic_DNA"/>
</dbReference>
<dbReference type="RefSeq" id="WP_182844249.1">
    <property type="nucleotide sequence ID" value="NZ_BAAALP010000014.1"/>
</dbReference>
<evidence type="ECO:0000313" key="7">
    <source>
        <dbReference type="EMBL" id="MBA8951950.1"/>
    </source>
</evidence>
<feature type="transmembrane region" description="Helical" evidence="5">
    <location>
        <begin position="42"/>
        <end position="68"/>
    </location>
</feature>
<evidence type="ECO:0000256" key="1">
    <source>
        <dbReference type="ARBA" id="ARBA00004141"/>
    </source>
</evidence>
<reference evidence="7 8" key="1">
    <citation type="submission" date="2020-08" db="EMBL/GenBank/DDBJ databases">
        <title>Genomic Encyclopedia of Type Strains, Phase IV (KMG-IV): sequencing the most valuable type-strain genomes for metagenomic binning, comparative biology and taxonomic classification.</title>
        <authorList>
            <person name="Goeker M."/>
        </authorList>
    </citation>
    <scope>NUCLEOTIDE SEQUENCE [LARGE SCALE GENOMIC DNA]</scope>
    <source>
        <strain evidence="7 8">DSM 44197</strain>
    </source>
</reference>
<dbReference type="GO" id="GO:0016020">
    <property type="term" value="C:membrane"/>
    <property type="evidence" value="ECO:0007669"/>
    <property type="project" value="UniProtKB-SubCell"/>
</dbReference>
<feature type="domain" description="Methylamine utilisation protein MauE" evidence="6">
    <location>
        <begin position="7"/>
        <end position="134"/>
    </location>
</feature>